<feature type="transmembrane region" description="Helical" evidence="11">
    <location>
        <begin position="187"/>
        <end position="211"/>
    </location>
</feature>
<evidence type="ECO:0000256" key="5">
    <source>
        <dbReference type="ARBA" id="ARBA00022538"/>
    </source>
</evidence>
<keyword evidence="4" id="KW-1003">Cell membrane</keyword>
<evidence type="ECO:0000256" key="3">
    <source>
        <dbReference type="ARBA" id="ARBA00022449"/>
    </source>
</evidence>
<keyword evidence="5" id="KW-0633">Potassium transport</keyword>
<dbReference type="AlphaFoldDB" id="A0A271ITE7"/>
<feature type="transmembrane region" description="Helical" evidence="11">
    <location>
        <begin position="303"/>
        <end position="327"/>
    </location>
</feature>
<keyword evidence="6 11" id="KW-0812">Transmembrane</keyword>
<feature type="transmembrane region" description="Helical" evidence="11">
    <location>
        <begin position="92"/>
        <end position="114"/>
    </location>
</feature>
<dbReference type="GO" id="GO:0015297">
    <property type="term" value="F:antiporter activity"/>
    <property type="evidence" value="ECO:0007669"/>
    <property type="project" value="UniProtKB-KW"/>
</dbReference>
<keyword evidence="8" id="KW-0406">Ion transport</keyword>
<dbReference type="PANTHER" id="PTHR32507:SF7">
    <property type="entry name" value="K(+)_H(+) ANTIPORTER NHAP2"/>
    <property type="match status" value="1"/>
</dbReference>
<keyword evidence="9 11" id="KW-0472">Membrane</keyword>
<organism evidence="13 14">
    <name type="scientific">Rubrivirga marina</name>
    <dbReference type="NCBI Taxonomy" id="1196024"/>
    <lineage>
        <taxon>Bacteria</taxon>
        <taxon>Pseudomonadati</taxon>
        <taxon>Rhodothermota</taxon>
        <taxon>Rhodothermia</taxon>
        <taxon>Rhodothermales</taxon>
        <taxon>Rubricoccaceae</taxon>
        <taxon>Rubrivirga</taxon>
    </lineage>
</organism>
<accession>A0A271ITE7</accession>
<feature type="transmembrane region" description="Helical" evidence="11">
    <location>
        <begin position="268"/>
        <end position="291"/>
    </location>
</feature>
<dbReference type="NCBIfam" id="NF003715">
    <property type="entry name" value="PRK05326.1-2"/>
    <property type="match status" value="1"/>
</dbReference>
<feature type="domain" description="RCK C-terminal" evidence="12">
    <location>
        <begin position="403"/>
        <end position="484"/>
    </location>
</feature>
<evidence type="ECO:0000256" key="8">
    <source>
        <dbReference type="ARBA" id="ARBA00023065"/>
    </source>
</evidence>
<evidence type="ECO:0000259" key="12">
    <source>
        <dbReference type="PROSITE" id="PS51202"/>
    </source>
</evidence>
<keyword evidence="7 11" id="KW-1133">Transmembrane helix</keyword>
<dbReference type="InterPro" id="IPR006153">
    <property type="entry name" value="Cation/H_exchanger_TM"/>
</dbReference>
<evidence type="ECO:0000256" key="10">
    <source>
        <dbReference type="SAM" id="MobiDB-lite"/>
    </source>
</evidence>
<dbReference type="Proteomes" id="UP000216339">
    <property type="component" value="Unassembled WGS sequence"/>
</dbReference>
<feature type="transmembrane region" description="Helical" evidence="11">
    <location>
        <begin position="28"/>
        <end position="44"/>
    </location>
</feature>
<dbReference type="Gene3D" id="1.20.1530.20">
    <property type="match status" value="1"/>
</dbReference>
<evidence type="ECO:0000256" key="11">
    <source>
        <dbReference type="SAM" id="Phobius"/>
    </source>
</evidence>
<dbReference type="Pfam" id="PF00999">
    <property type="entry name" value="Na_H_Exchanger"/>
    <property type="match status" value="1"/>
</dbReference>
<evidence type="ECO:0000313" key="14">
    <source>
        <dbReference type="Proteomes" id="UP000216339"/>
    </source>
</evidence>
<feature type="transmembrane region" description="Helical" evidence="11">
    <location>
        <begin position="361"/>
        <end position="385"/>
    </location>
</feature>
<dbReference type="InterPro" id="IPR038770">
    <property type="entry name" value="Na+/solute_symporter_sf"/>
</dbReference>
<gene>
    <name evidence="13" type="ORF">BSZ37_21290</name>
</gene>
<feature type="compositionally biased region" description="Low complexity" evidence="10">
    <location>
        <begin position="580"/>
        <end position="596"/>
    </location>
</feature>
<evidence type="ECO:0000256" key="4">
    <source>
        <dbReference type="ARBA" id="ARBA00022475"/>
    </source>
</evidence>
<feature type="transmembrane region" description="Helical" evidence="11">
    <location>
        <begin position="223"/>
        <end position="256"/>
    </location>
</feature>
<dbReference type="InterPro" id="IPR036721">
    <property type="entry name" value="RCK_C_sf"/>
</dbReference>
<comment type="subcellular location">
    <subcellularLocation>
        <location evidence="1">Cell membrane</location>
        <topology evidence="1">Multi-pass membrane protein</topology>
    </subcellularLocation>
</comment>
<keyword evidence="5" id="KW-0630">Potassium</keyword>
<evidence type="ECO:0000256" key="2">
    <source>
        <dbReference type="ARBA" id="ARBA00022448"/>
    </source>
</evidence>
<dbReference type="PROSITE" id="PS51202">
    <property type="entry name" value="RCK_C"/>
    <property type="match status" value="1"/>
</dbReference>
<comment type="caution">
    <text evidence="13">The sequence shown here is derived from an EMBL/GenBank/DDBJ whole genome shotgun (WGS) entry which is preliminary data.</text>
</comment>
<sequence length="596" mass="59954">MPAVAPAMLLAGLLLALGVASSRVSARLGLPVLVLFLGVGMLAGSDGVGGVPFEDYALANAVGTAALALILFDGGLRTGLPAVRAAWRPALALSTVGVAVTAGLVGLAAAWVLGLPLLHGLLLGGIVGSTDAAAVFSVLRSSGLVLPERLGATLEVESGSNDPMALFLTVGLTGLAAGTAESAGALGLLFALQFGVGGAVGLAVGRAAAWAVGRAGLEAPALYPVLAVAFGLVAFGGAAVLGGSGFLAVYVAGVVLGNAPLVFRRGTLLVLDAAAWLAQIALFVLLGLLSFPSRLLAVAPEGLLIAVVLVFVARPLAVAASVAPFGFGPREVAFLSWGGLKGAVPITLATFPLLAGVEGAALLFDVVFFVVVVSALAQGWSLPVVARRLGIGRPADPAPPVRVELHALRHLDGDVVDYTVAPSARVAGQRLRDLALPDGTAVMLVVRGGRIVVPRGATALRPGDHVFAAARSDLRPLLDRLFDPDAETPPLAPGLTVEFAAAATLGQLHRFFGLPAPTWSERTLAEAVDGDPPRVGPFVLSPGSEPDLVRLTLAPEPEREPEESAARSDGDAPDGPPAPHADLSPPSAAPGSARPA</sequence>
<keyword evidence="3" id="KW-0050">Antiport</keyword>
<feature type="region of interest" description="Disordered" evidence="10">
    <location>
        <begin position="528"/>
        <end position="596"/>
    </location>
</feature>
<feature type="transmembrane region" description="Helical" evidence="11">
    <location>
        <begin position="121"/>
        <end position="143"/>
    </location>
</feature>
<dbReference type="GO" id="GO:1902600">
    <property type="term" value="P:proton transmembrane transport"/>
    <property type="evidence" value="ECO:0007669"/>
    <property type="project" value="InterPro"/>
</dbReference>
<feature type="transmembrane region" description="Helical" evidence="11">
    <location>
        <begin position="334"/>
        <end position="355"/>
    </location>
</feature>
<dbReference type="SUPFAM" id="SSF116726">
    <property type="entry name" value="TrkA C-terminal domain-like"/>
    <property type="match status" value="1"/>
</dbReference>
<evidence type="ECO:0000313" key="13">
    <source>
        <dbReference type="EMBL" id="PAP74198.1"/>
    </source>
</evidence>
<protein>
    <submittedName>
        <fullName evidence="13">K+/H+ antiporter</fullName>
    </submittedName>
</protein>
<dbReference type="InterPro" id="IPR006037">
    <property type="entry name" value="RCK_C"/>
</dbReference>
<feature type="compositionally biased region" description="Basic and acidic residues" evidence="10">
    <location>
        <begin position="556"/>
        <end position="570"/>
    </location>
</feature>
<proteinExistence type="predicted"/>
<evidence type="ECO:0000256" key="7">
    <source>
        <dbReference type="ARBA" id="ARBA00022989"/>
    </source>
</evidence>
<evidence type="ECO:0000256" key="1">
    <source>
        <dbReference type="ARBA" id="ARBA00004651"/>
    </source>
</evidence>
<dbReference type="RefSeq" id="WP_095512676.1">
    <property type="nucleotide sequence ID" value="NZ_MQWD01000010.1"/>
</dbReference>
<dbReference type="GO" id="GO:0008324">
    <property type="term" value="F:monoatomic cation transmembrane transporter activity"/>
    <property type="evidence" value="ECO:0007669"/>
    <property type="project" value="InterPro"/>
</dbReference>
<dbReference type="NCBIfam" id="NF003716">
    <property type="entry name" value="PRK05326.1-3"/>
    <property type="match status" value="1"/>
</dbReference>
<dbReference type="Gene3D" id="3.30.70.1450">
    <property type="entry name" value="Regulator of K+ conductance, C-terminal domain"/>
    <property type="match status" value="1"/>
</dbReference>
<dbReference type="GO" id="GO:0005886">
    <property type="term" value="C:plasma membrane"/>
    <property type="evidence" value="ECO:0007669"/>
    <property type="project" value="UniProtKB-SubCell"/>
</dbReference>
<keyword evidence="2" id="KW-0813">Transport</keyword>
<feature type="transmembrane region" description="Helical" evidence="11">
    <location>
        <begin position="56"/>
        <end position="72"/>
    </location>
</feature>
<dbReference type="EMBL" id="MQWD01000010">
    <property type="protein sequence ID" value="PAP74198.1"/>
    <property type="molecule type" value="Genomic_DNA"/>
</dbReference>
<evidence type="ECO:0000256" key="6">
    <source>
        <dbReference type="ARBA" id="ARBA00022692"/>
    </source>
</evidence>
<dbReference type="Pfam" id="PF02080">
    <property type="entry name" value="TrkA_C"/>
    <property type="match status" value="1"/>
</dbReference>
<dbReference type="OrthoDB" id="9810759at2"/>
<dbReference type="PANTHER" id="PTHR32507">
    <property type="entry name" value="NA(+)/H(+) ANTIPORTER 1"/>
    <property type="match status" value="1"/>
</dbReference>
<keyword evidence="14" id="KW-1185">Reference proteome</keyword>
<evidence type="ECO:0000256" key="9">
    <source>
        <dbReference type="ARBA" id="ARBA00023136"/>
    </source>
</evidence>
<reference evidence="13 14" key="1">
    <citation type="submission" date="2016-11" db="EMBL/GenBank/DDBJ databases">
        <title>Study of marine rhodopsin-containing bacteria.</title>
        <authorList>
            <person name="Yoshizawa S."/>
            <person name="Kumagai Y."/>
            <person name="Kogure K."/>
        </authorList>
    </citation>
    <scope>NUCLEOTIDE SEQUENCE [LARGE SCALE GENOMIC DNA]</scope>
    <source>
        <strain evidence="13 14">SAORIC-28</strain>
    </source>
</reference>
<dbReference type="GO" id="GO:0006813">
    <property type="term" value="P:potassium ion transport"/>
    <property type="evidence" value="ECO:0007669"/>
    <property type="project" value="UniProtKB-KW"/>
</dbReference>
<name>A0A271ITE7_9BACT</name>